<sequence length="66" mass="8002">MSNALKQKLNALCFIEFELGRRFEARMPLCNWETFKRENETEYQRRQILMDEILELCKTQPKPPQP</sequence>
<dbReference type="EMBL" id="JACKZP010000040">
    <property type="protein sequence ID" value="MBC1302685.1"/>
    <property type="molecule type" value="Genomic_DNA"/>
</dbReference>
<accession>A0ABR6S8F5</accession>
<evidence type="ECO:0000313" key="2">
    <source>
        <dbReference type="Proteomes" id="UP000570851"/>
    </source>
</evidence>
<gene>
    <name evidence="1" type="ORF">GNE12_12255</name>
</gene>
<organism evidence="1 2">
    <name type="scientific">Trichormus variabilis N2B</name>
    <dbReference type="NCBI Taxonomy" id="2681315"/>
    <lineage>
        <taxon>Bacteria</taxon>
        <taxon>Bacillati</taxon>
        <taxon>Cyanobacteriota</taxon>
        <taxon>Cyanophyceae</taxon>
        <taxon>Nostocales</taxon>
        <taxon>Nostocaceae</taxon>
        <taxon>Trichormus</taxon>
    </lineage>
</organism>
<comment type="caution">
    <text evidence="1">The sequence shown here is derived from an EMBL/GenBank/DDBJ whole genome shotgun (WGS) entry which is preliminary data.</text>
</comment>
<evidence type="ECO:0000313" key="1">
    <source>
        <dbReference type="EMBL" id="MBC1302685.1"/>
    </source>
</evidence>
<dbReference type="Proteomes" id="UP000570851">
    <property type="component" value="Unassembled WGS sequence"/>
</dbReference>
<protein>
    <submittedName>
        <fullName evidence="1">Uncharacterized protein</fullName>
    </submittedName>
</protein>
<proteinExistence type="predicted"/>
<keyword evidence="2" id="KW-1185">Reference proteome</keyword>
<dbReference type="RefSeq" id="WP_158647786.1">
    <property type="nucleotide sequence ID" value="NZ_JACKZP010000040.1"/>
</dbReference>
<reference evidence="1 2" key="1">
    <citation type="submission" date="2019-11" db="EMBL/GenBank/DDBJ databases">
        <title>Comparison of genomes from free-living endosymbiotic cyanobacteria isolated from Azolla.</title>
        <authorList>
            <person name="Thiel T."/>
            <person name="Pratte B."/>
        </authorList>
    </citation>
    <scope>NUCLEOTIDE SEQUENCE [LARGE SCALE GENOMIC DNA]</scope>
    <source>
        <strain evidence="1 2">N2B</strain>
    </source>
</reference>
<name>A0ABR6S8F5_ANAVA</name>
<dbReference type="GeneID" id="58725294"/>